<evidence type="ECO:0000256" key="14">
    <source>
        <dbReference type="ARBA" id="ARBA00023170"/>
    </source>
</evidence>
<dbReference type="GO" id="GO:0007409">
    <property type="term" value="P:axonogenesis"/>
    <property type="evidence" value="ECO:0007669"/>
    <property type="project" value="TreeGrafter"/>
</dbReference>
<dbReference type="PROSITE" id="PS00109">
    <property type="entry name" value="PROTEIN_KINASE_TYR"/>
    <property type="match status" value="1"/>
</dbReference>
<evidence type="ECO:0000256" key="6">
    <source>
        <dbReference type="ARBA" id="ARBA00022729"/>
    </source>
</evidence>
<name>A0A0L7QP32_9HYME</name>
<evidence type="ECO:0000256" key="15">
    <source>
        <dbReference type="ARBA" id="ARBA00023180"/>
    </source>
</evidence>
<evidence type="ECO:0000259" key="20">
    <source>
        <dbReference type="PROSITE" id="PS50814"/>
    </source>
</evidence>
<dbReference type="PRINTS" id="PR00109">
    <property type="entry name" value="TYRKINASE"/>
</dbReference>
<dbReference type="GO" id="GO:0005886">
    <property type="term" value="C:plasma membrane"/>
    <property type="evidence" value="ECO:0007669"/>
    <property type="project" value="UniProtKB-SubCell"/>
</dbReference>
<dbReference type="PROSITE" id="PS50011">
    <property type="entry name" value="PROTEIN_KINASE_DOM"/>
    <property type="match status" value="1"/>
</dbReference>
<dbReference type="Gene3D" id="3.30.200.20">
    <property type="entry name" value="Phosphorylase Kinase, domain 1"/>
    <property type="match status" value="1"/>
</dbReference>
<dbReference type="PANTHER" id="PTHR24416:SF349">
    <property type="entry name" value="TYROSINE-PROTEIN KINASE RYK"/>
    <property type="match status" value="1"/>
</dbReference>
<dbReference type="AlphaFoldDB" id="A0A0L7QP32"/>
<keyword evidence="13" id="KW-0829">Tyrosine-protein kinase</keyword>
<keyword evidence="8 21" id="KW-0418">Kinase</keyword>
<keyword evidence="11 17" id="KW-1133">Transmembrane helix</keyword>
<feature type="region of interest" description="Disordered" evidence="16">
    <location>
        <begin position="205"/>
        <end position="234"/>
    </location>
</feature>
<keyword evidence="6 18" id="KW-0732">Signal</keyword>
<evidence type="ECO:0000256" key="4">
    <source>
        <dbReference type="ARBA" id="ARBA00022679"/>
    </source>
</evidence>
<dbReference type="InterPro" id="IPR050122">
    <property type="entry name" value="RTK"/>
</dbReference>
<evidence type="ECO:0000256" key="5">
    <source>
        <dbReference type="ARBA" id="ARBA00022692"/>
    </source>
</evidence>
<evidence type="ECO:0000256" key="18">
    <source>
        <dbReference type="SAM" id="SignalP"/>
    </source>
</evidence>
<accession>A0A0L7QP32</accession>
<keyword evidence="15" id="KW-0325">Glycoprotein</keyword>
<evidence type="ECO:0000256" key="9">
    <source>
        <dbReference type="ARBA" id="ARBA00022840"/>
    </source>
</evidence>
<evidence type="ECO:0000256" key="8">
    <source>
        <dbReference type="ARBA" id="ARBA00022777"/>
    </source>
</evidence>
<dbReference type="GO" id="GO:0005524">
    <property type="term" value="F:ATP binding"/>
    <property type="evidence" value="ECO:0007669"/>
    <property type="project" value="UniProtKB-KW"/>
</dbReference>
<keyword evidence="14" id="KW-0675">Receptor</keyword>
<dbReference type="GO" id="GO:0051897">
    <property type="term" value="P:positive regulation of phosphatidylinositol 3-kinase/protein kinase B signal transduction"/>
    <property type="evidence" value="ECO:0007669"/>
    <property type="project" value="TreeGrafter"/>
</dbReference>
<dbReference type="InterPro" id="IPR020635">
    <property type="entry name" value="Tyr_kinase_cat_dom"/>
</dbReference>
<feature type="domain" description="Protein kinase" evidence="19">
    <location>
        <begin position="251"/>
        <end position="517"/>
    </location>
</feature>
<feature type="signal peptide" evidence="18">
    <location>
        <begin position="1"/>
        <end position="18"/>
    </location>
</feature>
<evidence type="ECO:0000256" key="17">
    <source>
        <dbReference type="SAM" id="Phobius"/>
    </source>
</evidence>
<evidence type="ECO:0000256" key="1">
    <source>
        <dbReference type="ARBA" id="ARBA00004162"/>
    </source>
</evidence>
<dbReference type="GO" id="GO:0010976">
    <property type="term" value="P:positive regulation of neuron projection development"/>
    <property type="evidence" value="ECO:0007669"/>
    <property type="project" value="TreeGrafter"/>
</dbReference>
<keyword evidence="4" id="KW-0808">Transferase</keyword>
<keyword evidence="10" id="KW-0130">Cell adhesion</keyword>
<dbReference type="OrthoDB" id="535945at2759"/>
<dbReference type="InterPro" id="IPR003306">
    <property type="entry name" value="WIF"/>
</dbReference>
<protein>
    <recommendedName>
        <fullName evidence="2">receptor protein-tyrosine kinase</fullName>
        <ecNumber evidence="2">2.7.10.1</ecNumber>
    </recommendedName>
</protein>
<dbReference type="PROSITE" id="PS50814">
    <property type="entry name" value="WIF"/>
    <property type="match status" value="1"/>
</dbReference>
<dbReference type="GO" id="GO:0007169">
    <property type="term" value="P:cell surface receptor protein tyrosine kinase signaling pathway"/>
    <property type="evidence" value="ECO:0007669"/>
    <property type="project" value="TreeGrafter"/>
</dbReference>
<evidence type="ECO:0000313" key="21">
    <source>
        <dbReference type="EMBL" id="KOC60383.1"/>
    </source>
</evidence>
<dbReference type="InterPro" id="IPR000719">
    <property type="entry name" value="Prot_kinase_dom"/>
</dbReference>
<dbReference type="EC" id="2.7.10.1" evidence="2"/>
<evidence type="ECO:0000256" key="7">
    <source>
        <dbReference type="ARBA" id="ARBA00022741"/>
    </source>
</evidence>
<dbReference type="Gene3D" id="1.10.510.10">
    <property type="entry name" value="Transferase(Phosphotransferase) domain 1"/>
    <property type="match status" value="1"/>
</dbReference>
<dbReference type="GO" id="GO:0007155">
    <property type="term" value="P:cell adhesion"/>
    <property type="evidence" value="ECO:0007669"/>
    <property type="project" value="UniProtKB-KW"/>
</dbReference>
<dbReference type="GO" id="GO:0004714">
    <property type="term" value="F:transmembrane receptor protein tyrosine kinase activity"/>
    <property type="evidence" value="ECO:0007669"/>
    <property type="project" value="UniProtKB-EC"/>
</dbReference>
<dbReference type="Pfam" id="PF07714">
    <property type="entry name" value="PK_Tyr_Ser-Thr"/>
    <property type="match status" value="1"/>
</dbReference>
<sequence length="521" mass="58012">MLLKLAVLLFAFMRPGASYFNLFLSQAEVRKLMGKQKEIAKHVEKFSHFQLPYTMSVDISNPSALSSSLNISQAGEIPVGELQTWALALHCGPYDAEVDLSLRINVSLSRRNTTSLDFRRKKICLKDKSNTGGEEVLVAASGSSSGGQMFYAAIGCACAFIAAIFVLVVAYYVRDKKARRHRDPLQESRGLSSACSVERGTGVGPAQTFLSPDTPPPASATSSSTYRRLDDRPSRELHERIQEITVQRCRVRLLSIEMEGTFGRVYRGSYHEEGASSSRDVLVKTAAEHASQSQVALLLREGLALYGLSHPALLPVLGVSIEDRSAPFLLYPHTGYKKICGKNSEGPPRALTTQEVVEMALQAAKGVQYLHRKRLVHRDLAARNCVVDDDLRVQITDNALARDLFPQDYHCLGDNENRPIKWLAIESLLNKTFSTASDVWAFGVLLWELTTLAQQPYVEVDAFEMASYLRDGYRLAQPINCPDELFSVMAYCWAMSADERPTFSQLIVCLQDFHTQLTRYV</sequence>
<organism evidence="21 22">
    <name type="scientific">Habropoda laboriosa</name>
    <dbReference type="NCBI Taxonomy" id="597456"/>
    <lineage>
        <taxon>Eukaryota</taxon>
        <taxon>Metazoa</taxon>
        <taxon>Ecdysozoa</taxon>
        <taxon>Arthropoda</taxon>
        <taxon>Hexapoda</taxon>
        <taxon>Insecta</taxon>
        <taxon>Pterygota</taxon>
        <taxon>Neoptera</taxon>
        <taxon>Endopterygota</taxon>
        <taxon>Hymenoptera</taxon>
        <taxon>Apocrita</taxon>
        <taxon>Aculeata</taxon>
        <taxon>Apoidea</taxon>
        <taxon>Anthophila</taxon>
        <taxon>Apidae</taxon>
        <taxon>Habropoda</taxon>
    </lineage>
</organism>
<dbReference type="EMBL" id="KQ414836">
    <property type="protein sequence ID" value="KOC60383.1"/>
    <property type="molecule type" value="Genomic_DNA"/>
</dbReference>
<dbReference type="FunFam" id="3.30.200.20:FF:000502">
    <property type="entry name" value="Tyrosine-protein kinase Drl"/>
    <property type="match status" value="1"/>
</dbReference>
<feature type="domain" description="WIF" evidence="20">
    <location>
        <begin position="1"/>
        <end position="124"/>
    </location>
</feature>
<gene>
    <name evidence="21" type="ORF">WH47_08511</name>
</gene>
<evidence type="ECO:0000313" key="22">
    <source>
        <dbReference type="Proteomes" id="UP000053825"/>
    </source>
</evidence>
<dbReference type="SMART" id="SM00219">
    <property type="entry name" value="TyrKc"/>
    <property type="match status" value="1"/>
</dbReference>
<feature type="chain" id="PRO_5005574682" description="receptor protein-tyrosine kinase" evidence="18">
    <location>
        <begin position="19"/>
        <end position="521"/>
    </location>
</feature>
<reference evidence="21 22" key="1">
    <citation type="submission" date="2015-07" db="EMBL/GenBank/DDBJ databases">
        <title>The genome of Habropoda laboriosa.</title>
        <authorList>
            <person name="Pan H."/>
            <person name="Kapheim K."/>
        </authorList>
    </citation>
    <scope>NUCLEOTIDE SEQUENCE [LARGE SCALE GENOMIC DNA]</scope>
    <source>
        <strain evidence="21">0110345459</strain>
    </source>
</reference>
<dbReference type="FunFam" id="1.10.510.10:FF:000165">
    <property type="entry name" value="Tyrosine-protein kinase RYK"/>
    <property type="match status" value="1"/>
</dbReference>
<keyword evidence="12 17" id="KW-0472">Membrane</keyword>
<dbReference type="InterPro" id="IPR038677">
    <property type="entry name" value="WIF_sf"/>
</dbReference>
<dbReference type="STRING" id="597456.A0A0L7QP32"/>
<dbReference type="Proteomes" id="UP000053825">
    <property type="component" value="Unassembled WGS sequence"/>
</dbReference>
<dbReference type="InterPro" id="IPR008266">
    <property type="entry name" value="Tyr_kinase_AS"/>
</dbReference>
<keyword evidence="9" id="KW-0067">ATP-binding</keyword>
<dbReference type="InterPro" id="IPR001245">
    <property type="entry name" value="Ser-Thr/Tyr_kinase_cat_dom"/>
</dbReference>
<evidence type="ECO:0000256" key="3">
    <source>
        <dbReference type="ARBA" id="ARBA00022553"/>
    </source>
</evidence>
<keyword evidence="7" id="KW-0547">Nucleotide-binding</keyword>
<keyword evidence="22" id="KW-1185">Reference proteome</keyword>
<evidence type="ECO:0000256" key="12">
    <source>
        <dbReference type="ARBA" id="ARBA00023136"/>
    </source>
</evidence>
<evidence type="ECO:0000256" key="11">
    <source>
        <dbReference type="ARBA" id="ARBA00022989"/>
    </source>
</evidence>
<evidence type="ECO:0000259" key="19">
    <source>
        <dbReference type="PROSITE" id="PS50011"/>
    </source>
</evidence>
<dbReference type="GO" id="GO:0043235">
    <property type="term" value="C:receptor complex"/>
    <property type="evidence" value="ECO:0007669"/>
    <property type="project" value="TreeGrafter"/>
</dbReference>
<dbReference type="InterPro" id="IPR011009">
    <property type="entry name" value="Kinase-like_dom_sf"/>
</dbReference>
<dbReference type="SMART" id="SM00469">
    <property type="entry name" value="WIF"/>
    <property type="match status" value="1"/>
</dbReference>
<dbReference type="SUPFAM" id="SSF56112">
    <property type="entry name" value="Protein kinase-like (PK-like)"/>
    <property type="match status" value="1"/>
</dbReference>
<comment type="subcellular location">
    <subcellularLocation>
        <location evidence="1">Cell membrane</location>
        <topology evidence="1">Single-pass membrane protein</topology>
    </subcellularLocation>
</comment>
<proteinExistence type="predicted"/>
<dbReference type="PANTHER" id="PTHR24416">
    <property type="entry name" value="TYROSINE-PROTEIN KINASE RECEPTOR"/>
    <property type="match status" value="1"/>
</dbReference>
<evidence type="ECO:0000256" key="2">
    <source>
        <dbReference type="ARBA" id="ARBA00011902"/>
    </source>
</evidence>
<feature type="transmembrane region" description="Helical" evidence="17">
    <location>
        <begin position="149"/>
        <end position="173"/>
    </location>
</feature>
<keyword evidence="5 17" id="KW-0812">Transmembrane</keyword>
<evidence type="ECO:0000256" key="16">
    <source>
        <dbReference type="SAM" id="MobiDB-lite"/>
    </source>
</evidence>
<dbReference type="Gene3D" id="2.60.40.2170">
    <property type="entry name" value="Wnt, WIF domain"/>
    <property type="match status" value="1"/>
</dbReference>
<dbReference type="Pfam" id="PF02019">
    <property type="entry name" value="WIF"/>
    <property type="match status" value="1"/>
</dbReference>
<evidence type="ECO:0000256" key="13">
    <source>
        <dbReference type="ARBA" id="ARBA00023137"/>
    </source>
</evidence>
<keyword evidence="3" id="KW-0597">Phosphoprotein</keyword>
<evidence type="ECO:0000256" key="10">
    <source>
        <dbReference type="ARBA" id="ARBA00022889"/>
    </source>
</evidence>